<accession>G4TDT6</accession>
<feature type="compositionally biased region" description="Polar residues" evidence="1">
    <location>
        <begin position="557"/>
        <end position="584"/>
    </location>
</feature>
<comment type="caution">
    <text evidence="2">The sequence shown here is derived from an EMBL/GenBank/DDBJ whole genome shotgun (WGS) entry which is preliminary data.</text>
</comment>
<reference evidence="2 3" key="1">
    <citation type="journal article" date="2011" name="PLoS Pathog.">
        <title>Endophytic Life Strategies Decoded by Genome and Transcriptome Analyses of the Mutualistic Root Symbiont Piriformospora indica.</title>
        <authorList>
            <person name="Zuccaro A."/>
            <person name="Lahrmann U."/>
            <person name="Guldener U."/>
            <person name="Langen G."/>
            <person name="Pfiffi S."/>
            <person name="Biedenkopf D."/>
            <person name="Wong P."/>
            <person name="Samans B."/>
            <person name="Grimm C."/>
            <person name="Basiewicz M."/>
            <person name="Murat C."/>
            <person name="Martin F."/>
            <person name="Kogel K.H."/>
        </authorList>
    </citation>
    <scope>NUCLEOTIDE SEQUENCE [LARGE SCALE GENOMIC DNA]</scope>
    <source>
        <strain evidence="2 3">DSM 11827</strain>
    </source>
</reference>
<feature type="region of interest" description="Disordered" evidence="1">
    <location>
        <begin position="553"/>
        <end position="681"/>
    </location>
</feature>
<dbReference type="CDD" id="cd20558">
    <property type="entry name" value="CYCLIN_ScPCL7-like"/>
    <property type="match status" value="1"/>
</dbReference>
<dbReference type="STRING" id="1109443.G4TDT6"/>
<dbReference type="Gene3D" id="1.10.472.10">
    <property type="entry name" value="Cyclin-like"/>
    <property type="match status" value="1"/>
</dbReference>
<feature type="region of interest" description="Disordered" evidence="1">
    <location>
        <begin position="108"/>
        <end position="179"/>
    </location>
</feature>
<evidence type="ECO:0000256" key="1">
    <source>
        <dbReference type="SAM" id="MobiDB-lite"/>
    </source>
</evidence>
<dbReference type="AlphaFoldDB" id="G4TDT6"/>
<dbReference type="eggNOG" id="KOG1674">
    <property type="taxonomic scope" value="Eukaryota"/>
</dbReference>
<dbReference type="PANTHER" id="PTHR15615">
    <property type="match status" value="1"/>
</dbReference>
<sequence>MLAIALPADDNWKSQTPVRPRQSHPSSSVPAPTSSTSSMAAKDIYSHSQPTSAPMAPGMSSNGTVIGPGTSHGVDTVPSGKPLARSKSRGGSVGGFVHGIVNGMQASLRNVGHKSSQTARSQSKSRAYESDGDNHTIASLRHARPGYPPISTTFPSPSSERVAKANGHTHIPLSPLSRESSITQPLSAIATALQSNPPKNTSPSSSPPPSYTIKGPVSRNAARAILELDAIPPQDLLKALALLLEQIAAENDALAAERAARGEEPWEDHLAGVNLQESQGNDLPLSPESPHRTSSTTSRSRSQRRAAPSITPIWDHLTTASRVALSSHSSKLSFHARHIPQISLEAYLMRILKYCPTANATFVAVLVYFDRMCRMADNVENERHAASATEARENEMDSSPQKKKPAFAIDSYNVHRLVIAGVTVASKFFSDVFYTNSRYAKVGGLPQAELNQLELQFLLLNDFELVVPPEELARFAALLISYAQGRGITLRPEGLGKGRLGLEAKIVLGLEPEPLPEPMGPYMRQSPISPSYFGVSSGMMDNQSRGLDAYRARRTSSEVGSNTYGADSNPRSTYSYFQANNSMSDGMDISHDSETEVSTDEDSTIKARSGSESEASEWGVGSTGDEGEGDGDGAETETEGEEDADDDFYDRRNSRRLSSSSTGSQGRTGRARGTPPALERR</sequence>
<dbReference type="Proteomes" id="UP000007148">
    <property type="component" value="Unassembled WGS sequence"/>
</dbReference>
<dbReference type="OrthoDB" id="1060854at2759"/>
<gene>
    <name evidence="2" type="ORF">PIIN_03383</name>
</gene>
<feature type="compositionally biased region" description="Low complexity" evidence="1">
    <location>
        <begin position="23"/>
        <end position="41"/>
    </location>
</feature>
<feature type="region of interest" description="Disordered" evidence="1">
    <location>
        <begin position="193"/>
        <end position="215"/>
    </location>
</feature>
<feature type="region of interest" description="Disordered" evidence="1">
    <location>
        <begin position="277"/>
        <end position="309"/>
    </location>
</feature>
<feature type="region of interest" description="Disordered" evidence="1">
    <location>
        <begin position="1"/>
        <end position="90"/>
    </location>
</feature>
<evidence type="ECO:0000313" key="2">
    <source>
        <dbReference type="EMBL" id="CCA69483.1"/>
    </source>
</evidence>
<dbReference type="GO" id="GO:0019901">
    <property type="term" value="F:protein kinase binding"/>
    <property type="evidence" value="ECO:0007669"/>
    <property type="project" value="InterPro"/>
</dbReference>
<feature type="compositionally biased region" description="Low complexity" evidence="1">
    <location>
        <begin position="195"/>
        <end position="204"/>
    </location>
</feature>
<dbReference type="HOGENOM" id="CLU_403897_0_0_1"/>
<dbReference type="GO" id="GO:0000307">
    <property type="term" value="C:cyclin-dependent protein kinase holoenzyme complex"/>
    <property type="evidence" value="ECO:0007669"/>
    <property type="project" value="TreeGrafter"/>
</dbReference>
<dbReference type="GO" id="GO:0005634">
    <property type="term" value="C:nucleus"/>
    <property type="evidence" value="ECO:0007669"/>
    <property type="project" value="TreeGrafter"/>
</dbReference>
<protein>
    <submittedName>
        <fullName evidence="2">Related to PCL6-cyclin like protein interacting with Pho85p</fullName>
    </submittedName>
</protein>
<feature type="compositionally biased region" description="Low complexity" evidence="1">
    <location>
        <begin position="656"/>
        <end position="674"/>
    </location>
</feature>
<feature type="compositionally biased region" description="Acidic residues" evidence="1">
    <location>
        <begin position="625"/>
        <end position="648"/>
    </location>
</feature>
<dbReference type="EMBL" id="CAFZ01000056">
    <property type="protein sequence ID" value="CCA69483.1"/>
    <property type="molecule type" value="Genomic_DNA"/>
</dbReference>
<keyword evidence="3" id="KW-1185">Reference proteome</keyword>
<organism evidence="2 3">
    <name type="scientific">Serendipita indica (strain DSM 11827)</name>
    <name type="common">Root endophyte fungus</name>
    <name type="synonym">Piriformospora indica</name>
    <dbReference type="NCBI Taxonomy" id="1109443"/>
    <lineage>
        <taxon>Eukaryota</taxon>
        <taxon>Fungi</taxon>
        <taxon>Dikarya</taxon>
        <taxon>Basidiomycota</taxon>
        <taxon>Agaricomycotina</taxon>
        <taxon>Agaricomycetes</taxon>
        <taxon>Sebacinales</taxon>
        <taxon>Serendipitaceae</taxon>
        <taxon>Serendipita</taxon>
    </lineage>
</organism>
<feature type="compositionally biased region" description="Polar residues" evidence="1">
    <location>
        <begin position="108"/>
        <end position="125"/>
    </location>
</feature>
<dbReference type="Pfam" id="PF08613">
    <property type="entry name" value="Cyclin"/>
    <property type="match status" value="1"/>
</dbReference>
<proteinExistence type="predicted"/>
<dbReference type="InParanoid" id="G4TDT6"/>
<name>G4TDT6_SERID</name>
<evidence type="ECO:0000313" key="3">
    <source>
        <dbReference type="Proteomes" id="UP000007148"/>
    </source>
</evidence>
<dbReference type="InterPro" id="IPR013922">
    <property type="entry name" value="Cyclin_PHO80-like"/>
</dbReference>
<feature type="compositionally biased region" description="Low complexity" evidence="1">
    <location>
        <begin position="149"/>
        <end position="159"/>
    </location>
</feature>
<dbReference type="GO" id="GO:0016538">
    <property type="term" value="F:cyclin-dependent protein serine/threonine kinase regulator activity"/>
    <property type="evidence" value="ECO:0007669"/>
    <property type="project" value="TreeGrafter"/>
</dbReference>
<dbReference type="PANTHER" id="PTHR15615:SF94">
    <property type="entry name" value="PHO85 CYCLIN-6-RELATED"/>
    <property type="match status" value="1"/>
</dbReference>